<feature type="region of interest" description="Disordered" evidence="7">
    <location>
        <begin position="657"/>
        <end position="701"/>
    </location>
</feature>
<feature type="transmembrane region" description="Helical" evidence="8">
    <location>
        <begin position="26"/>
        <end position="46"/>
    </location>
</feature>
<keyword evidence="4 8" id="KW-0812">Transmembrane</keyword>
<evidence type="ECO:0000256" key="2">
    <source>
        <dbReference type="ARBA" id="ARBA00022448"/>
    </source>
</evidence>
<feature type="transmembrane region" description="Helical" evidence="8">
    <location>
        <begin position="495"/>
        <end position="518"/>
    </location>
</feature>
<evidence type="ECO:0000256" key="4">
    <source>
        <dbReference type="ARBA" id="ARBA00022692"/>
    </source>
</evidence>
<dbReference type="InterPro" id="IPR006726">
    <property type="entry name" value="PHBA_efflux_AaeB/fusaric-R"/>
</dbReference>
<dbReference type="Pfam" id="PF04632">
    <property type="entry name" value="FUSC"/>
    <property type="match status" value="1"/>
</dbReference>
<feature type="transmembrane region" description="Helical" evidence="8">
    <location>
        <begin position="126"/>
        <end position="144"/>
    </location>
</feature>
<keyword evidence="5 8" id="KW-1133">Transmembrane helix</keyword>
<feature type="transmembrane region" description="Helical" evidence="8">
    <location>
        <begin position="77"/>
        <end position="94"/>
    </location>
</feature>
<keyword evidence="3" id="KW-1003">Cell membrane</keyword>
<feature type="transmembrane region" description="Helical" evidence="8">
    <location>
        <begin position="100"/>
        <end position="119"/>
    </location>
</feature>
<dbReference type="Proteomes" id="UP001524587">
    <property type="component" value="Unassembled WGS sequence"/>
</dbReference>
<comment type="caution">
    <text evidence="9">The sequence shown here is derived from an EMBL/GenBank/DDBJ whole genome shotgun (WGS) entry which is preliminary data.</text>
</comment>
<feature type="transmembrane region" description="Helical" evidence="8">
    <location>
        <begin position="420"/>
        <end position="439"/>
    </location>
</feature>
<organism evidence="9 10">
    <name type="scientific">Endosaccharibacter trunci</name>
    <dbReference type="NCBI Taxonomy" id="2812733"/>
    <lineage>
        <taxon>Bacteria</taxon>
        <taxon>Pseudomonadati</taxon>
        <taxon>Pseudomonadota</taxon>
        <taxon>Alphaproteobacteria</taxon>
        <taxon>Acetobacterales</taxon>
        <taxon>Acetobacteraceae</taxon>
        <taxon>Endosaccharibacter</taxon>
    </lineage>
</organism>
<evidence type="ECO:0000313" key="9">
    <source>
        <dbReference type="EMBL" id="MCQ8278014.1"/>
    </source>
</evidence>
<feature type="transmembrane region" description="Helical" evidence="8">
    <location>
        <begin position="52"/>
        <end position="70"/>
    </location>
</feature>
<evidence type="ECO:0000256" key="3">
    <source>
        <dbReference type="ARBA" id="ARBA00022475"/>
    </source>
</evidence>
<dbReference type="PANTHER" id="PTHR30509:SF9">
    <property type="entry name" value="MULTIDRUG RESISTANCE PROTEIN MDTO"/>
    <property type="match status" value="1"/>
</dbReference>
<protein>
    <submittedName>
        <fullName evidence="9">FUSC family protein</fullName>
    </submittedName>
</protein>
<keyword evidence="6 8" id="KW-0472">Membrane</keyword>
<evidence type="ECO:0000313" key="10">
    <source>
        <dbReference type="Proteomes" id="UP001524587"/>
    </source>
</evidence>
<accession>A0ABT1W563</accession>
<feature type="transmembrane region" description="Helical" evidence="8">
    <location>
        <begin position="156"/>
        <end position="175"/>
    </location>
</feature>
<evidence type="ECO:0000256" key="1">
    <source>
        <dbReference type="ARBA" id="ARBA00004651"/>
    </source>
</evidence>
<evidence type="ECO:0000256" key="6">
    <source>
        <dbReference type="ARBA" id="ARBA00023136"/>
    </source>
</evidence>
<proteinExistence type="predicted"/>
<feature type="transmembrane region" description="Helical" evidence="8">
    <location>
        <begin position="470"/>
        <end position="489"/>
    </location>
</feature>
<dbReference type="EMBL" id="JAMSKV010000004">
    <property type="protein sequence ID" value="MCQ8278014.1"/>
    <property type="molecule type" value="Genomic_DNA"/>
</dbReference>
<sequence length="757" mass="79430">MSGIVASRPALVRAAWDGLRAEQANLLFVARTLLAASIALFVAFFLQLQSPLSAVTTVLIVVAPTNGAVLSKSFWRLVGTLIGAAAAVALMAVFAQSPLLYTLVLSCCIAVACFVSTLLRFFKAYSAVLAGYTIIIVSAGAFNAPDDIFIDALSRVSAVSTGLASAALVFLVTVLPRSSALADGIDRILRDLAALFLRMRYAAGGDASESRARAALLARIAALDEAIEYGAAESSALRRRRHAMRLAASRLLGLLSAVEPIHGDAAASAVGMAARRIAHRCMALVADRSVGLGSLASETAAAGHALNALADRAPSASALLVSMHERRLVSDLHRTVAALGAAGDGRSGLEATERRVRLRPLPEWHAAGRNAARGFLVTLIAGLFWYVSQWPSGPSLLAYLIPAACLLATNPSASRASVQFAIGTLMAVPMALFCQSILLPQIDGFPLLAFSLCLCLAPAIWLQTQARTRLAATGYAIFFCAMINVHNPIGFNDITLLNGLFSFILGPVLLVLVFRVLLPADVSGDARRFGGSLTRAVERFARRDLPGRGTPAMRFEVWQDLQMQKMLRLEQRAAQLPAGVGPRTTRAAYLVLTLGRTVAALRVLRRHPDLPADAREALDRGLAAIGRLSRSPLASAGAVSAAANALAMPAVPEDDGAGVEIGSDPLLPEADSGAASAEANAAHGTSNPGRSAPPIASLSSSAAAEDAANRIRREAHGLLDEAALLIRHAHGLLRRGCPIMQPDWRSELPDATGAESC</sequence>
<feature type="transmembrane region" description="Helical" evidence="8">
    <location>
        <begin position="371"/>
        <end position="390"/>
    </location>
</feature>
<gene>
    <name evidence="9" type="ORF">NFI95_06090</name>
</gene>
<reference evidence="9 10" key="1">
    <citation type="submission" date="2022-06" db="EMBL/GenBank/DDBJ databases">
        <title>Endosaccharibacter gen. nov., sp. nov., endophytic bacteria isolated from sugarcane.</title>
        <authorList>
            <person name="Pitiwittayakul N."/>
            <person name="Yukphan P."/>
            <person name="Charoenyingcharoen P."/>
            <person name="Tanasupawat S."/>
        </authorList>
    </citation>
    <scope>NUCLEOTIDE SEQUENCE [LARGE SCALE GENOMIC DNA]</scope>
    <source>
        <strain evidence="9 10">KSS8</strain>
    </source>
</reference>
<dbReference type="PANTHER" id="PTHR30509">
    <property type="entry name" value="P-HYDROXYBENZOIC ACID EFFLUX PUMP SUBUNIT-RELATED"/>
    <property type="match status" value="1"/>
</dbReference>
<evidence type="ECO:0000256" key="7">
    <source>
        <dbReference type="SAM" id="MobiDB-lite"/>
    </source>
</evidence>
<dbReference type="RefSeq" id="WP_422863479.1">
    <property type="nucleotide sequence ID" value="NZ_JAMSKV010000004.1"/>
</dbReference>
<keyword evidence="10" id="KW-1185">Reference proteome</keyword>
<feature type="compositionally biased region" description="Low complexity" evidence="7">
    <location>
        <begin position="669"/>
        <end position="682"/>
    </location>
</feature>
<comment type="subcellular location">
    <subcellularLocation>
        <location evidence="1">Cell membrane</location>
        <topology evidence="1">Multi-pass membrane protein</topology>
    </subcellularLocation>
</comment>
<name>A0ABT1W563_9PROT</name>
<feature type="transmembrane region" description="Helical" evidence="8">
    <location>
        <begin position="445"/>
        <end position="463"/>
    </location>
</feature>
<evidence type="ECO:0000256" key="5">
    <source>
        <dbReference type="ARBA" id="ARBA00022989"/>
    </source>
</evidence>
<feature type="compositionally biased region" description="Low complexity" evidence="7">
    <location>
        <begin position="690"/>
        <end position="701"/>
    </location>
</feature>
<keyword evidence="2" id="KW-0813">Transport</keyword>
<evidence type="ECO:0000256" key="8">
    <source>
        <dbReference type="SAM" id="Phobius"/>
    </source>
</evidence>